<dbReference type="GO" id="GO:0004930">
    <property type="term" value="F:G protein-coupled receptor activity"/>
    <property type="evidence" value="ECO:0007669"/>
    <property type="project" value="UniProtKB-KW"/>
</dbReference>
<feature type="transmembrane region" description="Helical" evidence="11">
    <location>
        <begin position="68"/>
        <end position="97"/>
    </location>
</feature>
<gene>
    <name evidence="13" type="primary">MC5R_15</name>
    <name evidence="13" type="ORF">OS493_034212</name>
</gene>
<evidence type="ECO:0000256" key="8">
    <source>
        <dbReference type="ARBA" id="ARBA00023180"/>
    </source>
</evidence>
<keyword evidence="5 10" id="KW-0297">G-protein coupled receptor</keyword>
<sequence>MNYSVDNTTSNPTSNLSAELLDCSLPIAHGIALISTNAIVGVLGTLGNLLVCVAVVTNRRLRRPSNYLLFSLAIADLIVTMVCEPLVVAILANITFFNDCAANLEHLFKIFSRLSCAASVVHMAAISVDRFIAIVYPLHYKSILKSYGLKALLITSWIFPMTAPVLGAVVPENFPKGFLGLGMFALSYATVFMCYSLIVISLAKHRKERNQLRAARSSRDFSQSRRSVEVRVAFTLAIVIVVFTVSWFPLVATFFATGKLLVKSQGIAYMWIRTLGLSNSAMNFLIYGARMRSFREAFAAIGRKYYRGVLNLKFSRTRSHNLT</sequence>
<dbReference type="OrthoDB" id="5859976at2759"/>
<proteinExistence type="inferred from homology"/>
<keyword evidence="14" id="KW-1185">Reference proteome</keyword>
<name>A0A9W9ZIW6_9CNID</name>
<dbReference type="SMART" id="SM01381">
    <property type="entry name" value="7TM_GPCR_Srsx"/>
    <property type="match status" value="1"/>
</dbReference>
<feature type="transmembrane region" description="Helical" evidence="11">
    <location>
        <begin position="117"/>
        <end position="139"/>
    </location>
</feature>
<dbReference type="PROSITE" id="PS50262">
    <property type="entry name" value="G_PROTEIN_RECEP_F1_2"/>
    <property type="match status" value="1"/>
</dbReference>
<dbReference type="EMBL" id="MU825920">
    <property type="protein sequence ID" value="KAJ7382576.1"/>
    <property type="molecule type" value="Genomic_DNA"/>
</dbReference>
<evidence type="ECO:0000256" key="9">
    <source>
        <dbReference type="ARBA" id="ARBA00023224"/>
    </source>
</evidence>
<dbReference type="SUPFAM" id="SSF81321">
    <property type="entry name" value="Family A G protein-coupled receptor-like"/>
    <property type="match status" value="1"/>
</dbReference>
<dbReference type="PRINTS" id="PR00237">
    <property type="entry name" value="GPCRRHODOPSN"/>
</dbReference>
<feature type="domain" description="G-protein coupled receptors family 1 profile" evidence="12">
    <location>
        <begin position="47"/>
        <end position="287"/>
    </location>
</feature>
<dbReference type="PANTHER" id="PTHR24246">
    <property type="entry name" value="OLFACTORY RECEPTOR AND ADENOSINE RECEPTOR"/>
    <property type="match status" value="1"/>
</dbReference>
<evidence type="ECO:0000256" key="11">
    <source>
        <dbReference type="SAM" id="Phobius"/>
    </source>
</evidence>
<evidence type="ECO:0000313" key="14">
    <source>
        <dbReference type="Proteomes" id="UP001163046"/>
    </source>
</evidence>
<keyword evidence="3 10" id="KW-0812">Transmembrane</keyword>
<organism evidence="13 14">
    <name type="scientific">Desmophyllum pertusum</name>
    <dbReference type="NCBI Taxonomy" id="174260"/>
    <lineage>
        <taxon>Eukaryota</taxon>
        <taxon>Metazoa</taxon>
        <taxon>Cnidaria</taxon>
        <taxon>Anthozoa</taxon>
        <taxon>Hexacorallia</taxon>
        <taxon>Scleractinia</taxon>
        <taxon>Caryophylliina</taxon>
        <taxon>Caryophylliidae</taxon>
        <taxon>Desmophyllum</taxon>
    </lineage>
</organism>
<comment type="similarity">
    <text evidence="10">Belongs to the G-protein coupled receptor 1 family.</text>
</comment>
<comment type="caution">
    <text evidence="13">The sequence shown here is derived from an EMBL/GenBank/DDBJ whole genome shotgun (WGS) entry which is preliminary data.</text>
</comment>
<dbReference type="PROSITE" id="PS00237">
    <property type="entry name" value="G_PROTEIN_RECEP_F1_1"/>
    <property type="match status" value="1"/>
</dbReference>
<evidence type="ECO:0000256" key="5">
    <source>
        <dbReference type="ARBA" id="ARBA00023040"/>
    </source>
</evidence>
<feature type="transmembrane region" description="Helical" evidence="11">
    <location>
        <begin position="27"/>
        <end position="56"/>
    </location>
</feature>
<evidence type="ECO:0000256" key="3">
    <source>
        <dbReference type="ARBA" id="ARBA00022692"/>
    </source>
</evidence>
<feature type="transmembrane region" description="Helical" evidence="11">
    <location>
        <begin position="151"/>
        <end position="171"/>
    </location>
</feature>
<evidence type="ECO:0000256" key="6">
    <source>
        <dbReference type="ARBA" id="ARBA00023136"/>
    </source>
</evidence>
<feature type="transmembrane region" description="Helical" evidence="11">
    <location>
        <begin position="268"/>
        <end position="287"/>
    </location>
</feature>
<evidence type="ECO:0000256" key="4">
    <source>
        <dbReference type="ARBA" id="ARBA00022989"/>
    </source>
</evidence>
<evidence type="ECO:0000256" key="1">
    <source>
        <dbReference type="ARBA" id="ARBA00004651"/>
    </source>
</evidence>
<reference evidence="13" key="1">
    <citation type="submission" date="2023-01" db="EMBL/GenBank/DDBJ databases">
        <title>Genome assembly of the deep-sea coral Lophelia pertusa.</title>
        <authorList>
            <person name="Herrera S."/>
            <person name="Cordes E."/>
        </authorList>
    </citation>
    <scope>NUCLEOTIDE SEQUENCE</scope>
    <source>
        <strain evidence="13">USNM1676648</strain>
        <tissue evidence="13">Polyp</tissue>
    </source>
</reference>
<evidence type="ECO:0000256" key="2">
    <source>
        <dbReference type="ARBA" id="ARBA00022475"/>
    </source>
</evidence>
<keyword evidence="7 10" id="KW-0675">Receptor</keyword>
<dbReference type="InterPro" id="IPR017452">
    <property type="entry name" value="GPCR_Rhodpsn_7TM"/>
</dbReference>
<keyword evidence="9 10" id="KW-0807">Transducer</keyword>
<evidence type="ECO:0000259" key="12">
    <source>
        <dbReference type="PROSITE" id="PS50262"/>
    </source>
</evidence>
<dbReference type="PANTHER" id="PTHR24246:SF27">
    <property type="entry name" value="ADENOSINE RECEPTOR, ISOFORM A"/>
    <property type="match status" value="1"/>
</dbReference>
<dbReference type="AlphaFoldDB" id="A0A9W9ZIW6"/>
<keyword evidence="8" id="KW-0325">Glycoprotein</keyword>
<dbReference type="GO" id="GO:0005886">
    <property type="term" value="C:plasma membrane"/>
    <property type="evidence" value="ECO:0007669"/>
    <property type="project" value="UniProtKB-SubCell"/>
</dbReference>
<evidence type="ECO:0000256" key="10">
    <source>
        <dbReference type="RuleBase" id="RU000688"/>
    </source>
</evidence>
<feature type="transmembrane region" description="Helical" evidence="11">
    <location>
        <begin position="177"/>
        <end position="203"/>
    </location>
</feature>
<protein>
    <submittedName>
        <fullName evidence="13">Melanocortin receptor 5</fullName>
    </submittedName>
</protein>
<dbReference type="Proteomes" id="UP001163046">
    <property type="component" value="Unassembled WGS sequence"/>
</dbReference>
<feature type="transmembrane region" description="Helical" evidence="11">
    <location>
        <begin position="232"/>
        <end position="256"/>
    </location>
</feature>
<accession>A0A9W9ZIW6</accession>
<dbReference type="Pfam" id="PF00001">
    <property type="entry name" value="7tm_1"/>
    <property type="match status" value="2"/>
</dbReference>
<dbReference type="Gene3D" id="1.20.1070.10">
    <property type="entry name" value="Rhodopsin 7-helix transmembrane proteins"/>
    <property type="match status" value="1"/>
</dbReference>
<dbReference type="InterPro" id="IPR000276">
    <property type="entry name" value="GPCR_Rhodpsn"/>
</dbReference>
<evidence type="ECO:0000256" key="7">
    <source>
        <dbReference type="ARBA" id="ARBA00023170"/>
    </source>
</evidence>
<comment type="subcellular location">
    <subcellularLocation>
        <location evidence="1">Cell membrane</location>
        <topology evidence="1">Multi-pass membrane protein</topology>
    </subcellularLocation>
</comment>
<evidence type="ECO:0000313" key="13">
    <source>
        <dbReference type="EMBL" id="KAJ7382576.1"/>
    </source>
</evidence>
<dbReference type="CDD" id="cd00637">
    <property type="entry name" value="7tm_classA_rhodopsin-like"/>
    <property type="match status" value="1"/>
</dbReference>
<keyword evidence="2" id="KW-1003">Cell membrane</keyword>
<keyword evidence="4 11" id="KW-1133">Transmembrane helix</keyword>
<keyword evidence="6 11" id="KW-0472">Membrane</keyword>